<proteinExistence type="predicted"/>
<organism evidence="1 2">
    <name type="scientific">Entomophthora muscae</name>
    <dbReference type="NCBI Taxonomy" id="34485"/>
    <lineage>
        <taxon>Eukaryota</taxon>
        <taxon>Fungi</taxon>
        <taxon>Fungi incertae sedis</taxon>
        <taxon>Zoopagomycota</taxon>
        <taxon>Entomophthoromycotina</taxon>
        <taxon>Entomophthoromycetes</taxon>
        <taxon>Entomophthorales</taxon>
        <taxon>Entomophthoraceae</taxon>
        <taxon>Entomophthora</taxon>
    </lineage>
</organism>
<name>A0ACC2RJE9_9FUNG</name>
<dbReference type="EMBL" id="QTSX02007166">
    <property type="protein sequence ID" value="KAJ9050227.1"/>
    <property type="molecule type" value="Genomic_DNA"/>
</dbReference>
<gene>
    <name evidence="1" type="ORF">DSO57_1016371</name>
</gene>
<dbReference type="Proteomes" id="UP001165960">
    <property type="component" value="Unassembled WGS sequence"/>
</dbReference>
<accession>A0ACC2RJE9</accession>
<sequence length="261" mass="28182">MKPFLYQILLLLTLACLVPVLCENNLGSTLKENANELTKGVEEVGHKLVTAINELSNGMRITLGVGSIVVGLLFLIVGKFLIRVVFALSGGCLLGGLVFYFGRVIEKSQSPSALLIAVIVVAAVIGMMLGYFMLKVGAVLLGGLAGVSLTLLFAHMNYVTETINKIIGVILVLAFCLLAFFLSDIIIVAFTSIVGSFAFMVGVDFFARKGFNDFLVRLDFGDLKSPNTDVKIMVGATLFIAILGFLFQLCVFRKKNNNKLN</sequence>
<evidence type="ECO:0000313" key="2">
    <source>
        <dbReference type="Proteomes" id="UP001165960"/>
    </source>
</evidence>
<keyword evidence="2" id="KW-1185">Reference proteome</keyword>
<comment type="caution">
    <text evidence="1">The sequence shown here is derived from an EMBL/GenBank/DDBJ whole genome shotgun (WGS) entry which is preliminary data.</text>
</comment>
<protein>
    <submittedName>
        <fullName evidence="1">Uncharacterized protein</fullName>
    </submittedName>
</protein>
<reference evidence="1" key="1">
    <citation type="submission" date="2022-04" db="EMBL/GenBank/DDBJ databases">
        <title>Genome of the entomopathogenic fungus Entomophthora muscae.</title>
        <authorList>
            <person name="Elya C."/>
            <person name="Lovett B.R."/>
            <person name="Lee E."/>
            <person name="Macias A.M."/>
            <person name="Hajek A.E."/>
            <person name="De Bivort B.L."/>
            <person name="Kasson M.T."/>
            <person name="De Fine Licht H.H."/>
            <person name="Stajich J.E."/>
        </authorList>
    </citation>
    <scope>NUCLEOTIDE SEQUENCE</scope>
    <source>
        <strain evidence="1">Berkeley</strain>
    </source>
</reference>
<evidence type="ECO:0000313" key="1">
    <source>
        <dbReference type="EMBL" id="KAJ9050227.1"/>
    </source>
</evidence>